<dbReference type="OrthoDB" id="9803916at2"/>
<dbReference type="PANTHER" id="PTHR43546:SF9">
    <property type="entry name" value="L-ASCORBATE-6-PHOSPHATE LACTONASE ULAG-RELATED"/>
    <property type="match status" value="1"/>
</dbReference>
<dbReference type="Gene3D" id="3.60.15.10">
    <property type="entry name" value="Ribonuclease Z/Hydroxyacylglutathione hydrolase-like"/>
    <property type="match status" value="1"/>
</dbReference>
<dbReference type="Pfam" id="PF13483">
    <property type="entry name" value="Lactamase_B_3"/>
    <property type="match status" value="1"/>
</dbReference>
<evidence type="ECO:0000259" key="2">
    <source>
        <dbReference type="SMART" id="SM00849"/>
    </source>
</evidence>
<dbReference type="RefSeq" id="WP_115432773.1">
    <property type="nucleotide sequence ID" value="NZ_CP031337.1"/>
</dbReference>
<dbReference type="InterPro" id="IPR001279">
    <property type="entry name" value="Metallo-B-lactamas"/>
</dbReference>
<dbReference type="SMART" id="SM00849">
    <property type="entry name" value="Lactamase_B"/>
    <property type="match status" value="1"/>
</dbReference>
<dbReference type="Proteomes" id="UP000254537">
    <property type="component" value="Chromosome"/>
</dbReference>
<sequence length="284" mass="31331">MKLTQLRNATVVVEVGESVILVDPMLARAGRLPPLRWLARHRRANPLVELPDSADALLDRVTHCLVTHCRKGHFDHLDRAAVRWLRERNTPVICMPDDAAYLGRRGLNVKPLNVETVNHEKIADFLDGTIRPVPCRHGHGWVGRLMAHGHGYCIELAGEPRVYLAGDTVLTDEVRQFLTRHQPDVSVIPAGGARFDVGRPIIMGACDAIEVARLTRGVVVANHLEALDHCPVGRDELRVAARLYGVAERLRVPQDGETLVFAWGSADLADDDVAPRTQPAVAFA</sequence>
<evidence type="ECO:0000256" key="1">
    <source>
        <dbReference type="ARBA" id="ARBA00022801"/>
    </source>
</evidence>
<dbReference type="SUPFAM" id="SSF56281">
    <property type="entry name" value="Metallo-hydrolase/oxidoreductase"/>
    <property type="match status" value="1"/>
</dbReference>
<evidence type="ECO:0000313" key="4">
    <source>
        <dbReference type="Proteomes" id="UP000254537"/>
    </source>
</evidence>
<reference evidence="3 4" key="1">
    <citation type="submission" date="2018-07" db="EMBL/GenBank/DDBJ databases">
        <title>Crenobacter cavernae sp. nov., isolated from a karst cave.</title>
        <authorList>
            <person name="Zhu H."/>
        </authorList>
    </citation>
    <scope>NUCLEOTIDE SEQUENCE [LARGE SCALE GENOMIC DNA]</scope>
    <source>
        <strain evidence="3 4">K1W11S-77</strain>
    </source>
</reference>
<dbReference type="EMBL" id="CP031337">
    <property type="protein sequence ID" value="AXK38838.1"/>
    <property type="molecule type" value="Genomic_DNA"/>
</dbReference>
<keyword evidence="1 3" id="KW-0378">Hydrolase</keyword>
<organism evidence="3 4">
    <name type="scientific">Crenobacter cavernae</name>
    <dbReference type="NCBI Taxonomy" id="2290923"/>
    <lineage>
        <taxon>Bacteria</taxon>
        <taxon>Pseudomonadati</taxon>
        <taxon>Pseudomonadota</taxon>
        <taxon>Betaproteobacteria</taxon>
        <taxon>Neisseriales</taxon>
        <taxon>Neisseriaceae</taxon>
        <taxon>Crenobacter</taxon>
    </lineage>
</organism>
<protein>
    <submittedName>
        <fullName evidence="3">MBL fold metallo-hydrolase</fullName>
    </submittedName>
</protein>
<dbReference type="PANTHER" id="PTHR43546">
    <property type="entry name" value="UPF0173 METAL-DEPENDENT HYDROLASE MJ1163-RELATED"/>
    <property type="match status" value="1"/>
</dbReference>
<dbReference type="KEGG" id="ccah:DWG20_04985"/>
<proteinExistence type="predicted"/>
<evidence type="ECO:0000313" key="3">
    <source>
        <dbReference type="EMBL" id="AXK38838.1"/>
    </source>
</evidence>
<dbReference type="AlphaFoldDB" id="A0A345Y4I6"/>
<gene>
    <name evidence="3" type="ORF">DWG20_04985</name>
</gene>
<dbReference type="GO" id="GO:0016787">
    <property type="term" value="F:hydrolase activity"/>
    <property type="evidence" value="ECO:0007669"/>
    <property type="project" value="UniProtKB-KW"/>
</dbReference>
<dbReference type="InterPro" id="IPR050114">
    <property type="entry name" value="UPF0173_UPF0282_UlaG_hydrolase"/>
</dbReference>
<feature type="domain" description="Metallo-beta-lactamase" evidence="2">
    <location>
        <begin position="7"/>
        <end position="223"/>
    </location>
</feature>
<name>A0A345Y4I6_9NEIS</name>
<accession>A0A345Y4I6</accession>
<dbReference type="InterPro" id="IPR036866">
    <property type="entry name" value="RibonucZ/Hydroxyglut_hydro"/>
</dbReference>